<accession>A0ABS8STN4</accession>
<sequence>MAHHIMPVKRTASKRNADSAEIFVGNNTASQPPQIRMQTRNGACTTVDGVSVGAQNAPATNGSLPETLIPQPPRVGTLEVECRRAIQMLTQLVAAQLGVMAQHQQVLVLMTSRKRRD</sequence>
<evidence type="ECO:0000313" key="2">
    <source>
        <dbReference type="Proteomes" id="UP000823775"/>
    </source>
</evidence>
<gene>
    <name evidence="1" type="ORF">HAX54_048270</name>
</gene>
<comment type="caution">
    <text evidence="1">The sequence shown here is derived from an EMBL/GenBank/DDBJ whole genome shotgun (WGS) entry which is preliminary data.</text>
</comment>
<proteinExistence type="predicted"/>
<protein>
    <submittedName>
        <fullName evidence="1">Uncharacterized protein</fullName>
    </submittedName>
</protein>
<reference evidence="1 2" key="1">
    <citation type="journal article" date="2021" name="BMC Genomics">
        <title>Datura genome reveals duplications of psychoactive alkaloid biosynthetic genes and high mutation rate following tissue culture.</title>
        <authorList>
            <person name="Rajewski A."/>
            <person name="Carter-House D."/>
            <person name="Stajich J."/>
            <person name="Litt A."/>
        </authorList>
    </citation>
    <scope>NUCLEOTIDE SEQUENCE [LARGE SCALE GENOMIC DNA]</scope>
    <source>
        <strain evidence="1">AR-01</strain>
    </source>
</reference>
<evidence type="ECO:0000313" key="1">
    <source>
        <dbReference type="EMBL" id="MCD7462327.1"/>
    </source>
</evidence>
<dbReference type="EMBL" id="JACEIK010000794">
    <property type="protein sequence ID" value="MCD7462327.1"/>
    <property type="molecule type" value="Genomic_DNA"/>
</dbReference>
<organism evidence="1 2">
    <name type="scientific">Datura stramonium</name>
    <name type="common">Jimsonweed</name>
    <name type="synonym">Common thornapple</name>
    <dbReference type="NCBI Taxonomy" id="4076"/>
    <lineage>
        <taxon>Eukaryota</taxon>
        <taxon>Viridiplantae</taxon>
        <taxon>Streptophyta</taxon>
        <taxon>Embryophyta</taxon>
        <taxon>Tracheophyta</taxon>
        <taxon>Spermatophyta</taxon>
        <taxon>Magnoliopsida</taxon>
        <taxon>eudicotyledons</taxon>
        <taxon>Gunneridae</taxon>
        <taxon>Pentapetalae</taxon>
        <taxon>asterids</taxon>
        <taxon>lamiids</taxon>
        <taxon>Solanales</taxon>
        <taxon>Solanaceae</taxon>
        <taxon>Solanoideae</taxon>
        <taxon>Datureae</taxon>
        <taxon>Datura</taxon>
    </lineage>
</organism>
<name>A0ABS8STN4_DATST</name>
<keyword evidence="2" id="KW-1185">Reference proteome</keyword>
<dbReference type="Proteomes" id="UP000823775">
    <property type="component" value="Unassembled WGS sequence"/>
</dbReference>